<evidence type="ECO:0000313" key="3">
    <source>
        <dbReference type="Proteomes" id="UP001152798"/>
    </source>
</evidence>
<evidence type="ECO:0000256" key="1">
    <source>
        <dbReference type="SAM" id="Phobius"/>
    </source>
</evidence>
<reference evidence="2" key="1">
    <citation type="submission" date="2022-01" db="EMBL/GenBank/DDBJ databases">
        <authorList>
            <person name="King R."/>
        </authorList>
    </citation>
    <scope>NUCLEOTIDE SEQUENCE</scope>
</reference>
<dbReference type="Proteomes" id="UP001152798">
    <property type="component" value="Chromosome 4"/>
</dbReference>
<proteinExistence type="predicted"/>
<evidence type="ECO:0000313" key="2">
    <source>
        <dbReference type="EMBL" id="CAH1399935.1"/>
    </source>
</evidence>
<gene>
    <name evidence="2" type="ORF">NEZAVI_LOCUS9278</name>
</gene>
<name>A0A9P0HDG5_NEZVI</name>
<sequence length="73" mass="8460">MVARSRKLIRGFLRASFLIFLFSLGVIIFGRPLCSLFSVDQRSSYLFMMYFTVEKFNPKEIGNLALCFLLTPQ</sequence>
<dbReference type="AlphaFoldDB" id="A0A9P0HDG5"/>
<keyword evidence="1" id="KW-0812">Transmembrane</keyword>
<keyword evidence="1" id="KW-1133">Transmembrane helix</keyword>
<feature type="transmembrane region" description="Helical" evidence="1">
    <location>
        <begin position="12"/>
        <end position="33"/>
    </location>
</feature>
<keyword evidence="3" id="KW-1185">Reference proteome</keyword>
<keyword evidence="1" id="KW-0472">Membrane</keyword>
<dbReference type="EMBL" id="OV725080">
    <property type="protein sequence ID" value="CAH1399935.1"/>
    <property type="molecule type" value="Genomic_DNA"/>
</dbReference>
<protein>
    <submittedName>
        <fullName evidence="2">Uncharacterized protein</fullName>
    </submittedName>
</protein>
<accession>A0A9P0HDG5</accession>
<organism evidence="2 3">
    <name type="scientific">Nezara viridula</name>
    <name type="common">Southern green stink bug</name>
    <name type="synonym">Cimex viridulus</name>
    <dbReference type="NCBI Taxonomy" id="85310"/>
    <lineage>
        <taxon>Eukaryota</taxon>
        <taxon>Metazoa</taxon>
        <taxon>Ecdysozoa</taxon>
        <taxon>Arthropoda</taxon>
        <taxon>Hexapoda</taxon>
        <taxon>Insecta</taxon>
        <taxon>Pterygota</taxon>
        <taxon>Neoptera</taxon>
        <taxon>Paraneoptera</taxon>
        <taxon>Hemiptera</taxon>
        <taxon>Heteroptera</taxon>
        <taxon>Panheteroptera</taxon>
        <taxon>Pentatomomorpha</taxon>
        <taxon>Pentatomoidea</taxon>
        <taxon>Pentatomidae</taxon>
        <taxon>Pentatominae</taxon>
        <taxon>Nezara</taxon>
    </lineage>
</organism>